<dbReference type="Pfam" id="PF00534">
    <property type="entry name" value="Glycos_transf_1"/>
    <property type="match status" value="1"/>
</dbReference>
<dbReference type="GO" id="GO:0016757">
    <property type="term" value="F:glycosyltransferase activity"/>
    <property type="evidence" value="ECO:0007669"/>
    <property type="project" value="InterPro"/>
</dbReference>
<accession>A0A8J6QN51</accession>
<dbReference type="RefSeq" id="WP_188214316.1">
    <property type="nucleotide sequence ID" value="NZ_BAABGH010000004.1"/>
</dbReference>
<gene>
    <name evidence="3" type="ORF">ICJ84_00045</name>
</gene>
<feature type="domain" description="Glycosyl transferase family 1" evidence="1">
    <location>
        <begin position="198"/>
        <end position="347"/>
    </location>
</feature>
<dbReference type="SUPFAM" id="SSF53756">
    <property type="entry name" value="UDP-Glycosyltransferase/glycogen phosphorylase"/>
    <property type="match status" value="1"/>
</dbReference>
<dbReference type="PANTHER" id="PTHR45947:SF3">
    <property type="entry name" value="SULFOQUINOVOSYL TRANSFERASE SQD2"/>
    <property type="match status" value="1"/>
</dbReference>
<feature type="domain" description="Glycosyltransferase subfamily 4-like N-terminal" evidence="2">
    <location>
        <begin position="48"/>
        <end position="193"/>
    </location>
</feature>
<proteinExistence type="predicted"/>
<dbReference type="AlphaFoldDB" id="A0A8J6QN51"/>
<dbReference type="Pfam" id="PF13439">
    <property type="entry name" value="Glyco_transf_4"/>
    <property type="match status" value="1"/>
</dbReference>
<name>A0A8J6QN51_9FLAO</name>
<evidence type="ECO:0000313" key="4">
    <source>
        <dbReference type="Proteomes" id="UP000602057"/>
    </source>
</evidence>
<keyword evidence="4" id="KW-1185">Reference proteome</keyword>
<dbReference type="EMBL" id="JACVXC010000001">
    <property type="protein sequence ID" value="MBD0833814.1"/>
    <property type="molecule type" value="Genomic_DNA"/>
</dbReference>
<organism evidence="3 4">
    <name type="scientific">Aestuariibaculum suncheonense</name>
    <dbReference type="NCBI Taxonomy" id="1028745"/>
    <lineage>
        <taxon>Bacteria</taxon>
        <taxon>Pseudomonadati</taxon>
        <taxon>Bacteroidota</taxon>
        <taxon>Flavobacteriia</taxon>
        <taxon>Flavobacteriales</taxon>
        <taxon>Flavobacteriaceae</taxon>
    </lineage>
</organism>
<sequence>MKKALIHDWYYVNGGAEKVLKSLNNIWSDFDHYALIDFLSQKDREEIFVGDKSYVNTSFIQKLPTSKSNHRKFLEFFPYAIEQFDLSEYDLIISSSASIAKGVLTNSNQLHISYIHSPMRYAWDLYHPYLKESKLKGIKAWYAKRVLSKIRLWDVLSTNRVDYLIANSNYIAKRIKKVYRRDSIVIYPPVDISSFALEKNKEDYYVTASRFVPYKKIDLIVEAFSKMKDKTLVVIGDGPEKKKIQSKMSLNIILTGHIEFSEVIRYFQKAKAFIFAAEEDFGIVPVEAQACGTPVLAYGKGGALETIEDGVSGTFFYEQSVEAIINGVSKIDKMEFAPEKVRANAEKFGKERFEKEFKEVVEIFYKDWKEKINN</sequence>
<comment type="caution">
    <text evidence="3">The sequence shown here is derived from an EMBL/GenBank/DDBJ whole genome shotgun (WGS) entry which is preliminary data.</text>
</comment>
<protein>
    <submittedName>
        <fullName evidence="3">Glycosyltransferase</fullName>
    </submittedName>
</protein>
<reference evidence="3" key="2">
    <citation type="submission" date="2020-09" db="EMBL/GenBank/DDBJ databases">
        <authorList>
            <person name="Wu Z."/>
        </authorList>
    </citation>
    <scope>NUCLEOTIDE SEQUENCE</scope>
    <source>
        <strain evidence="3">SC17</strain>
    </source>
</reference>
<dbReference type="InterPro" id="IPR028098">
    <property type="entry name" value="Glyco_trans_4-like_N"/>
</dbReference>
<evidence type="ECO:0000259" key="2">
    <source>
        <dbReference type="Pfam" id="PF13439"/>
    </source>
</evidence>
<dbReference type="InterPro" id="IPR001296">
    <property type="entry name" value="Glyco_trans_1"/>
</dbReference>
<evidence type="ECO:0000259" key="1">
    <source>
        <dbReference type="Pfam" id="PF00534"/>
    </source>
</evidence>
<dbReference type="Gene3D" id="3.40.50.2000">
    <property type="entry name" value="Glycogen Phosphorylase B"/>
    <property type="match status" value="1"/>
</dbReference>
<dbReference type="Proteomes" id="UP000602057">
    <property type="component" value="Unassembled WGS sequence"/>
</dbReference>
<dbReference type="InterPro" id="IPR050194">
    <property type="entry name" value="Glycosyltransferase_grp1"/>
</dbReference>
<reference evidence="3" key="1">
    <citation type="journal article" date="2013" name="Int. J. Syst. Evol. Microbiol.">
        <title>Aestuariibaculum suncheonense gen. nov., sp. nov., a marine bacterium of the family Flavobacteriaceae isolated from a tidal flat and emended descriptions of the genera Gaetbulibacter and Tamlana.</title>
        <authorList>
            <person name="Jeong S.H."/>
            <person name="Park M.S."/>
            <person name="Jin H.M."/>
            <person name="Lee K."/>
            <person name="Park W."/>
            <person name="Jeon C.O."/>
        </authorList>
    </citation>
    <scope>NUCLEOTIDE SEQUENCE</scope>
    <source>
        <strain evidence="3">SC17</strain>
    </source>
</reference>
<dbReference type="PANTHER" id="PTHR45947">
    <property type="entry name" value="SULFOQUINOVOSYL TRANSFERASE SQD2"/>
    <property type="match status" value="1"/>
</dbReference>
<evidence type="ECO:0000313" key="3">
    <source>
        <dbReference type="EMBL" id="MBD0833814.1"/>
    </source>
</evidence>